<accession>A0A3M9MQA3</accession>
<sequence length="224" mass="24568">MNILVNTRPTILFSLTIILESIYPHVMKKIVFVLSLLLTTGLAAQAQIFTLGIKGGISSSSVDLKNPKGNFTQFKDDDNITGFHAGVFTRFNILGFMLQPEAVLSSSGGKFNRPDDLGNTTIEEIGFTNLDVPILVGYKLSFLRAYAGPVASVLIDSDSDLDEVKESLNSADWGYQVGAGVDISRFTADVRYERLKRSYTNADNSVDFRNKQVILSIGYKLIGN</sequence>
<dbReference type="Proteomes" id="UP000271010">
    <property type="component" value="Unassembled WGS sequence"/>
</dbReference>
<protein>
    <submittedName>
        <fullName evidence="2">PorT family protein</fullName>
    </submittedName>
</protein>
<dbReference type="SUPFAM" id="SSF56925">
    <property type="entry name" value="OMPA-like"/>
    <property type="match status" value="1"/>
</dbReference>
<evidence type="ECO:0000313" key="3">
    <source>
        <dbReference type="Proteomes" id="UP000271010"/>
    </source>
</evidence>
<evidence type="ECO:0000313" key="2">
    <source>
        <dbReference type="EMBL" id="RNI27395.1"/>
    </source>
</evidence>
<name>A0A3M9MQA3_9BACT</name>
<dbReference type="Pfam" id="PF13568">
    <property type="entry name" value="OMP_b-brl_2"/>
    <property type="match status" value="1"/>
</dbReference>
<dbReference type="OrthoDB" id="1001536at2"/>
<gene>
    <name evidence="2" type="ORF">EFA69_14750</name>
</gene>
<comment type="caution">
    <text evidence="2">The sequence shown here is derived from an EMBL/GenBank/DDBJ whole genome shotgun (WGS) entry which is preliminary data.</text>
</comment>
<evidence type="ECO:0000259" key="1">
    <source>
        <dbReference type="Pfam" id="PF13568"/>
    </source>
</evidence>
<reference evidence="2 3" key="1">
    <citation type="submission" date="2018-11" db="EMBL/GenBank/DDBJ databases">
        <title>Rufibacter latericius sp. nov., isolated from water in Baiyang Lake.</title>
        <authorList>
            <person name="Yang Y."/>
        </authorList>
    </citation>
    <scope>NUCLEOTIDE SEQUENCE [LARGE SCALE GENOMIC DNA]</scope>
    <source>
        <strain evidence="2 3">MCC P1</strain>
    </source>
</reference>
<dbReference type="EMBL" id="RJJE01000017">
    <property type="protein sequence ID" value="RNI27395.1"/>
    <property type="molecule type" value="Genomic_DNA"/>
</dbReference>
<dbReference type="InterPro" id="IPR011250">
    <property type="entry name" value="OMP/PagP_B-barrel"/>
</dbReference>
<dbReference type="AlphaFoldDB" id="A0A3M9MQA3"/>
<dbReference type="InterPro" id="IPR025665">
    <property type="entry name" value="Beta-barrel_OMP_2"/>
</dbReference>
<feature type="domain" description="Outer membrane protein beta-barrel" evidence="1">
    <location>
        <begin position="45"/>
        <end position="193"/>
    </location>
</feature>
<keyword evidence="3" id="KW-1185">Reference proteome</keyword>
<organism evidence="2 3">
    <name type="scientific">Rufibacter immobilis</name>
    <dbReference type="NCBI Taxonomy" id="1348778"/>
    <lineage>
        <taxon>Bacteria</taxon>
        <taxon>Pseudomonadati</taxon>
        <taxon>Bacteroidota</taxon>
        <taxon>Cytophagia</taxon>
        <taxon>Cytophagales</taxon>
        <taxon>Hymenobacteraceae</taxon>
        <taxon>Rufibacter</taxon>
    </lineage>
</organism>
<proteinExistence type="predicted"/>